<dbReference type="Gramene" id="OPUNC12G14740.1">
    <property type="protein sequence ID" value="OPUNC12G14740.1"/>
    <property type="gene ID" value="OPUNC12G14740"/>
</dbReference>
<sequence length="141" mass="15710">MRIKQRLAIDDEILKPLLPSSTSEEEVNADGASVVVVARADLELPVTLGQRVKEEVAGAWGCPDLVVSNHLETGSSAKELEVAERRWPVTLGWREEALTGAWGHPDPMVPNHLETGYGTKELRVAKRRWPATLSGRRRRWP</sequence>
<reference evidence="1" key="2">
    <citation type="submission" date="2018-05" db="EMBL/GenBank/DDBJ databases">
        <title>OpunRS2 (Oryza punctata Reference Sequence Version 2).</title>
        <authorList>
            <person name="Zhang J."/>
            <person name="Kudrna D."/>
            <person name="Lee S."/>
            <person name="Talag J."/>
            <person name="Welchert J."/>
            <person name="Wing R.A."/>
        </authorList>
    </citation>
    <scope>NUCLEOTIDE SEQUENCE [LARGE SCALE GENOMIC DNA]</scope>
</reference>
<dbReference type="OMA" id="HLETGYG"/>
<dbReference type="HOGENOM" id="CLU_152208_0_0_1"/>
<keyword evidence="2" id="KW-1185">Reference proteome</keyword>
<dbReference type="Proteomes" id="UP000026962">
    <property type="component" value="Chromosome 12"/>
</dbReference>
<evidence type="ECO:0000313" key="2">
    <source>
        <dbReference type="Proteomes" id="UP000026962"/>
    </source>
</evidence>
<protein>
    <submittedName>
        <fullName evidence="1">Uncharacterized protein</fullName>
    </submittedName>
</protein>
<evidence type="ECO:0000313" key="1">
    <source>
        <dbReference type="EnsemblPlants" id="OPUNC12G14740.1"/>
    </source>
</evidence>
<proteinExistence type="predicted"/>
<accession>A0A0E0MNS0</accession>
<name>A0A0E0MNS0_ORYPU</name>
<dbReference type="AlphaFoldDB" id="A0A0E0MNS0"/>
<dbReference type="EnsemblPlants" id="OPUNC12G14740.1">
    <property type="protein sequence ID" value="OPUNC12G14740.1"/>
    <property type="gene ID" value="OPUNC12G14740"/>
</dbReference>
<organism evidence="1">
    <name type="scientific">Oryza punctata</name>
    <name type="common">Red rice</name>
    <dbReference type="NCBI Taxonomy" id="4537"/>
    <lineage>
        <taxon>Eukaryota</taxon>
        <taxon>Viridiplantae</taxon>
        <taxon>Streptophyta</taxon>
        <taxon>Embryophyta</taxon>
        <taxon>Tracheophyta</taxon>
        <taxon>Spermatophyta</taxon>
        <taxon>Magnoliopsida</taxon>
        <taxon>Liliopsida</taxon>
        <taxon>Poales</taxon>
        <taxon>Poaceae</taxon>
        <taxon>BOP clade</taxon>
        <taxon>Oryzoideae</taxon>
        <taxon>Oryzeae</taxon>
        <taxon>Oryzinae</taxon>
        <taxon>Oryza</taxon>
    </lineage>
</organism>
<reference evidence="1" key="1">
    <citation type="submission" date="2015-04" db="UniProtKB">
        <authorList>
            <consortium name="EnsemblPlants"/>
        </authorList>
    </citation>
    <scope>IDENTIFICATION</scope>
</reference>